<dbReference type="PANTHER" id="PTHR30441:SF9">
    <property type="entry name" value="ASMA FAMILY PROTEIN YHJG"/>
    <property type="match status" value="1"/>
</dbReference>
<keyword evidence="1" id="KW-1133">Transmembrane helix</keyword>
<feature type="domain" description="AsmA" evidence="2">
    <location>
        <begin position="210"/>
        <end position="570"/>
    </location>
</feature>
<dbReference type="InterPro" id="IPR007844">
    <property type="entry name" value="AsmA"/>
</dbReference>
<evidence type="ECO:0000259" key="2">
    <source>
        <dbReference type="Pfam" id="PF05170"/>
    </source>
</evidence>
<protein>
    <submittedName>
        <fullName evidence="3">AsmA family protein</fullName>
    </submittedName>
</protein>
<proteinExistence type="predicted"/>
<evidence type="ECO:0000256" key="1">
    <source>
        <dbReference type="SAM" id="Phobius"/>
    </source>
</evidence>
<name>A0ABT2D1V3_9BURK</name>
<comment type="caution">
    <text evidence="3">The sequence shown here is derived from an EMBL/GenBank/DDBJ whole genome shotgun (WGS) entry which is preliminary data.</text>
</comment>
<dbReference type="RefSeq" id="WP_258813410.1">
    <property type="nucleotide sequence ID" value="NZ_JANUGU010000007.1"/>
</dbReference>
<accession>A0ABT2D1V3</accession>
<sequence length="686" mass="74545">MPDTIEKPQATQQRPSHRTRNVVLSVVGVLVAIPVLAILILLTFDWNRAKPWLNDKVSDAIERPFAIRGNLAVHWEQPARAMAPQARTWRDWVPWPHLYADDVHIGNPEWMAQRDMASVRQFSFSLNPFGLLGHQISVPVLRFDGPQAELLRTDETHNNWTFKREQKPSKWQLDVQRIVLSKGVLLVDDAVSKTKVTANINTLDNDPTYGIAWTVTGSYNGAPVGGGGKAGAVLSLENQGAPFPIQADMHSGPNRIALEGTVTRPAALEAIDLRLKLAGASMARLYVFTHVLLPETPQFSTEGHLVGKLGKGNSRWTYSDFKGKVGSSDISGNLTFQTGKPRPLLTATVVSHELLFSDLGPAIGADSNASKEKRGVAPVQPAGKKLPVERFHTERWKALDADVHFRGDRIIRNKNLPLTKLSTHLIMKDGVLTLAPLDFGFAGGLLRNTVKLDGNSDKSIKVNAEVQARHLQIKQMFPAVQNIRQATIGELNGDAKLSAVGDSVAEMLAHSNGELKTLVEQGTVSKLLMEEMGLNIGSIIVTKLFGDRTVQLNCMASDFDISDGVLKTQTFIADTDEAVVQVKGTVNLQTEQMDMTLDPKTKGLRLFSLRSPLYLRGTFAKPDVGIDKKVLALKAGSALALGTIAAPAALIPLINTGPGKDSNCARLLSLASTPPKAPPPGVTKKH</sequence>
<evidence type="ECO:0000313" key="4">
    <source>
        <dbReference type="Proteomes" id="UP001204621"/>
    </source>
</evidence>
<reference evidence="3 4" key="1">
    <citation type="submission" date="2022-08" db="EMBL/GenBank/DDBJ databases">
        <title>Reclassification of Massilia species as members of the genera Telluria, Duganella, Pseudoduganella, Mokoshia gen. nov. and Zemynaea gen. nov. using orthogonal and non-orthogonal genome-based approaches.</title>
        <authorList>
            <person name="Bowman J.P."/>
        </authorList>
    </citation>
    <scope>NUCLEOTIDE SEQUENCE [LARGE SCALE GENOMIC DNA]</scope>
    <source>
        <strain evidence="3 4">JCM 31606</strain>
    </source>
</reference>
<organism evidence="3 4">
    <name type="scientific">Massilia terrae</name>
    <dbReference type="NCBI Taxonomy" id="1811224"/>
    <lineage>
        <taxon>Bacteria</taxon>
        <taxon>Pseudomonadati</taxon>
        <taxon>Pseudomonadota</taxon>
        <taxon>Betaproteobacteria</taxon>
        <taxon>Burkholderiales</taxon>
        <taxon>Oxalobacteraceae</taxon>
        <taxon>Telluria group</taxon>
        <taxon>Massilia</taxon>
    </lineage>
</organism>
<dbReference type="EMBL" id="JANUGU010000007">
    <property type="protein sequence ID" value="MCS0660225.1"/>
    <property type="molecule type" value="Genomic_DNA"/>
</dbReference>
<dbReference type="Proteomes" id="UP001204621">
    <property type="component" value="Unassembled WGS sequence"/>
</dbReference>
<keyword evidence="4" id="KW-1185">Reference proteome</keyword>
<dbReference type="PANTHER" id="PTHR30441">
    <property type="entry name" value="DUF748 DOMAIN-CONTAINING PROTEIN"/>
    <property type="match status" value="1"/>
</dbReference>
<dbReference type="Pfam" id="PF05170">
    <property type="entry name" value="AsmA"/>
    <property type="match status" value="2"/>
</dbReference>
<gene>
    <name evidence="3" type="ORF">NX778_19305</name>
</gene>
<feature type="domain" description="AsmA" evidence="2">
    <location>
        <begin position="23"/>
        <end position="205"/>
    </location>
</feature>
<keyword evidence="1" id="KW-0812">Transmembrane</keyword>
<dbReference type="InterPro" id="IPR052894">
    <property type="entry name" value="AsmA-related"/>
</dbReference>
<keyword evidence="1" id="KW-0472">Membrane</keyword>
<feature type="transmembrane region" description="Helical" evidence="1">
    <location>
        <begin position="21"/>
        <end position="44"/>
    </location>
</feature>
<evidence type="ECO:0000313" key="3">
    <source>
        <dbReference type="EMBL" id="MCS0660225.1"/>
    </source>
</evidence>